<dbReference type="AlphaFoldDB" id="A0A7I9VSJ5"/>
<keyword evidence="2" id="KW-0067">ATP-binding</keyword>
<dbReference type="InterPro" id="IPR020536">
    <property type="entry name" value="ThiI_AANH"/>
</dbReference>
<dbReference type="GO" id="GO:0005524">
    <property type="term" value="F:ATP binding"/>
    <property type="evidence" value="ECO:0007669"/>
    <property type="project" value="UniProtKB-KW"/>
</dbReference>
<evidence type="ECO:0000256" key="2">
    <source>
        <dbReference type="ARBA" id="ARBA00022840"/>
    </source>
</evidence>
<keyword evidence="6" id="KW-1185">Reference proteome</keyword>
<dbReference type="Gene3D" id="3.40.50.620">
    <property type="entry name" value="HUPs"/>
    <property type="match status" value="1"/>
</dbReference>
<evidence type="ECO:0000259" key="3">
    <source>
        <dbReference type="Pfam" id="PF02568"/>
    </source>
</evidence>
<keyword evidence="1" id="KW-0547">Nucleotide-binding</keyword>
<evidence type="ECO:0000259" key="4">
    <source>
        <dbReference type="Pfam" id="PF18297"/>
    </source>
</evidence>
<name>A0A7I9VSJ5_9BACT</name>
<sequence length="351" mass="39073">MTTKVKAIGLVSGGLDSTLAVALVKRQGIEVKAVSFYTGFCITETQRRKGGRADGTVPRNEALRAAADLDVDIQYVDISGGAYLDMLVHPRYGYGQNANPCVDCRVFMMRRAKEIMEAEGAAFVFTGEVLGQRPKSQRRDTLRIIERDSGLDGRLLRPLSAQLLPPTAPEQQGLVDRSRLLDISGRSRLRQMALARELGLADWPQPAGGCCYLTDESFARKFFDVLDAREQAGEARRLDPDDVVLLSTGRHFRLSPRAKLVVGRSEVENALLEHHLEGRARLEVKDLPGPVALVEGEPTWEERQLASRIVARYGKGKDLPLVKVEWREGELVEEYEVQPELDEARIEALRV</sequence>
<dbReference type="PANTHER" id="PTHR11933:SF6">
    <property type="entry name" value="THIL AANH DOMAIN-CONTAINING PROTEIN"/>
    <property type="match status" value="1"/>
</dbReference>
<organism evidence="5 6">
    <name type="scientific">Anaeromyxobacter diazotrophicus</name>
    <dbReference type="NCBI Taxonomy" id="2590199"/>
    <lineage>
        <taxon>Bacteria</taxon>
        <taxon>Pseudomonadati</taxon>
        <taxon>Myxococcota</taxon>
        <taxon>Myxococcia</taxon>
        <taxon>Myxococcales</taxon>
        <taxon>Cystobacterineae</taxon>
        <taxon>Anaeromyxobacteraceae</taxon>
        <taxon>Anaeromyxobacter</taxon>
    </lineage>
</organism>
<dbReference type="SUPFAM" id="SSF52402">
    <property type="entry name" value="Adenine nucleotide alpha hydrolases-like"/>
    <property type="match status" value="1"/>
</dbReference>
<protein>
    <recommendedName>
        <fullName evidence="7">Thiamine biosynthesis protein</fullName>
    </recommendedName>
</protein>
<dbReference type="Proteomes" id="UP000503640">
    <property type="component" value="Unassembled WGS sequence"/>
</dbReference>
<evidence type="ECO:0008006" key="7">
    <source>
        <dbReference type="Google" id="ProtNLM"/>
    </source>
</evidence>
<dbReference type="RefSeq" id="WP_176068824.1">
    <property type="nucleotide sequence ID" value="NZ_BJTG01000013.1"/>
</dbReference>
<dbReference type="EMBL" id="BJTG01000013">
    <property type="protein sequence ID" value="GEJ59385.1"/>
    <property type="molecule type" value="Genomic_DNA"/>
</dbReference>
<dbReference type="Pfam" id="PF18297">
    <property type="entry name" value="NFACT-R_2"/>
    <property type="match status" value="1"/>
</dbReference>
<dbReference type="GO" id="GO:0004810">
    <property type="term" value="F:CCA tRNA nucleotidyltransferase activity"/>
    <property type="evidence" value="ECO:0007669"/>
    <property type="project" value="InterPro"/>
</dbReference>
<dbReference type="InterPro" id="IPR059101">
    <property type="entry name" value="NFACT-R_2"/>
</dbReference>
<feature type="domain" description="NFACT protein RNA binding" evidence="4">
    <location>
        <begin position="249"/>
        <end position="341"/>
    </location>
</feature>
<dbReference type="PANTHER" id="PTHR11933">
    <property type="entry name" value="TRNA 5-METHYLAMINOMETHYL-2-THIOURIDYLATE -METHYLTRANSFERASE"/>
    <property type="match status" value="1"/>
</dbReference>
<reference evidence="6" key="1">
    <citation type="journal article" date="2020" name="Appl. Environ. Microbiol.">
        <title>Diazotrophic Anaeromyxobacter Isolates from Soils.</title>
        <authorList>
            <person name="Masuda Y."/>
            <person name="Yamanaka H."/>
            <person name="Xu Z.X."/>
            <person name="Shiratori Y."/>
            <person name="Aono T."/>
            <person name="Amachi S."/>
            <person name="Senoo K."/>
            <person name="Itoh H."/>
        </authorList>
    </citation>
    <scope>NUCLEOTIDE SEQUENCE [LARGE SCALE GENOMIC DNA]</scope>
    <source>
        <strain evidence="6">R267</strain>
    </source>
</reference>
<proteinExistence type="predicted"/>
<gene>
    <name evidence="5" type="ORF">AMYX_41260</name>
</gene>
<evidence type="ECO:0000313" key="6">
    <source>
        <dbReference type="Proteomes" id="UP000503640"/>
    </source>
</evidence>
<evidence type="ECO:0000256" key="1">
    <source>
        <dbReference type="ARBA" id="ARBA00022741"/>
    </source>
</evidence>
<dbReference type="Pfam" id="PF02568">
    <property type="entry name" value="ThiI"/>
    <property type="match status" value="1"/>
</dbReference>
<dbReference type="InterPro" id="IPR014729">
    <property type="entry name" value="Rossmann-like_a/b/a_fold"/>
</dbReference>
<accession>A0A7I9VSJ5</accession>
<comment type="caution">
    <text evidence="5">The sequence shown here is derived from an EMBL/GenBank/DDBJ whole genome shotgun (WGS) entry which is preliminary data.</text>
</comment>
<feature type="domain" description="Thil AANH" evidence="3">
    <location>
        <begin position="4"/>
        <end position="159"/>
    </location>
</feature>
<evidence type="ECO:0000313" key="5">
    <source>
        <dbReference type="EMBL" id="GEJ59385.1"/>
    </source>
</evidence>